<evidence type="ECO:0000313" key="2">
    <source>
        <dbReference type="Proteomes" id="UP001530315"/>
    </source>
</evidence>
<dbReference type="AlphaFoldDB" id="A0ABD3MQT3"/>
<keyword evidence="2" id="KW-1185">Reference proteome</keyword>
<name>A0ABD3MQT3_9STRA</name>
<gene>
    <name evidence="1" type="ORF">ACHAW5_008200</name>
</gene>
<reference evidence="1 2" key="1">
    <citation type="submission" date="2024-10" db="EMBL/GenBank/DDBJ databases">
        <title>Updated reference genomes for cyclostephanoid diatoms.</title>
        <authorList>
            <person name="Roberts W.R."/>
            <person name="Alverson A.J."/>
        </authorList>
    </citation>
    <scope>NUCLEOTIDE SEQUENCE [LARGE SCALE GENOMIC DNA]</scope>
    <source>
        <strain evidence="1 2">AJA276-08</strain>
    </source>
</reference>
<comment type="caution">
    <text evidence="1">The sequence shown here is derived from an EMBL/GenBank/DDBJ whole genome shotgun (WGS) entry which is preliminary data.</text>
</comment>
<dbReference type="EMBL" id="JALLAZ020001732">
    <property type="protein sequence ID" value="KAL3766254.1"/>
    <property type="molecule type" value="Genomic_DNA"/>
</dbReference>
<protein>
    <submittedName>
        <fullName evidence="1">Uncharacterized protein</fullName>
    </submittedName>
</protein>
<evidence type="ECO:0000313" key="1">
    <source>
        <dbReference type="EMBL" id="KAL3766254.1"/>
    </source>
</evidence>
<proteinExistence type="predicted"/>
<accession>A0ABD3MQT3</accession>
<dbReference type="Proteomes" id="UP001530315">
    <property type="component" value="Unassembled WGS sequence"/>
</dbReference>
<sequence>MRRKSTSKAAFYPLRLKNIYREVCAWQRIHFKKCPHVPDGVRELYDHYKRIDTSRGKVKYWESSARKIGLENNPDRDDGIVFVQTAWKA</sequence>
<organism evidence="1 2">
    <name type="scientific">Stephanodiscus triporus</name>
    <dbReference type="NCBI Taxonomy" id="2934178"/>
    <lineage>
        <taxon>Eukaryota</taxon>
        <taxon>Sar</taxon>
        <taxon>Stramenopiles</taxon>
        <taxon>Ochrophyta</taxon>
        <taxon>Bacillariophyta</taxon>
        <taxon>Coscinodiscophyceae</taxon>
        <taxon>Thalassiosirophycidae</taxon>
        <taxon>Stephanodiscales</taxon>
        <taxon>Stephanodiscaceae</taxon>
        <taxon>Stephanodiscus</taxon>
    </lineage>
</organism>